<evidence type="ECO:0000313" key="2">
    <source>
        <dbReference type="Proteomes" id="UP001161139"/>
    </source>
</evidence>
<gene>
    <name evidence="1" type="ORF">N5D09_03230</name>
</gene>
<dbReference type="EMBL" id="JAOCDG010000003">
    <property type="protein sequence ID" value="MDH0687100.1"/>
    <property type="molecule type" value="Genomic_DNA"/>
</dbReference>
<dbReference type="RefSeq" id="WP_279649051.1">
    <property type="nucleotide sequence ID" value="NZ_JAOCDG010000003.1"/>
</dbReference>
<accession>A0ABD4XW73</accession>
<organism evidence="1 2">
    <name type="scientific">Stutzerimonas stutzeri</name>
    <name type="common">Pseudomonas stutzeri</name>
    <dbReference type="NCBI Taxonomy" id="316"/>
    <lineage>
        <taxon>Bacteria</taxon>
        <taxon>Pseudomonadati</taxon>
        <taxon>Pseudomonadota</taxon>
        <taxon>Gammaproteobacteria</taxon>
        <taxon>Pseudomonadales</taxon>
        <taxon>Pseudomonadaceae</taxon>
        <taxon>Stutzerimonas</taxon>
    </lineage>
</organism>
<comment type="caution">
    <text evidence="1">The sequence shown here is derived from an EMBL/GenBank/DDBJ whole genome shotgun (WGS) entry which is preliminary data.</text>
</comment>
<reference evidence="1" key="1">
    <citation type="submission" date="2022-09" db="EMBL/GenBank/DDBJ databases">
        <title>Intensive care unit water sources are persistently colonized with multi-drug resistant bacteria and are the site of extensive horizontal gene transfer of antibiotic resistance genes.</title>
        <authorList>
            <person name="Diorio-Toth L."/>
        </authorList>
    </citation>
    <scope>NUCLEOTIDE SEQUENCE</scope>
    <source>
        <strain evidence="1">GD03864</strain>
    </source>
</reference>
<protein>
    <submittedName>
        <fullName evidence="1">Uncharacterized protein</fullName>
    </submittedName>
</protein>
<proteinExistence type="predicted"/>
<dbReference type="AlphaFoldDB" id="A0ABD4XW73"/>
<name>A0ABD4XW73_STUST</name>
<evidence type="ECO:0000313" key="1">
    <source>
        <dbReference type="EMBL" id="MDH0687100.1"/>
    </source>
</evidence>
<dbReference type="Proteomes" id="UP001161139">
    <property type="component" value="Unassembled WGS sequence"/>
</dbReference>
<sequence>MATSAASYATDATELLTALGVHQASPGVWAFTDIQTASGTYIHHSQQPVALAAYAAVNATFAAGRFPGYALVNLVDKVPSMDYAEYAALAMVCGAPMPSFEGSDARARIFGKAAWDIVEKYELQGCFERHNQQHPGNGDHYNMRPRGYDWAGTWDAVPADLKAMRKSYRAMSPLQQVMTLTILHLYSQGPDKFFLTGGCPTKIHAAEAMSVLRAHAALPDWAQLVTNYAGW</sequence>